<evidence type="ECO:0000256" key="6">
    <source>
        <dbReference type="SAM" id="Coils"/>
    </source>
</evidence>
<dbReference type="InterPro" id="IPR013083">
    <property type="entry name" value="Znf_RING/FYVE/PHD"/>
</dbReference>
<dbReference type="GO" id="GO:0008270">
    <property type="term" value="F:zinc ion binding"/>
    <property type="evidence" value="ECO:0007669"/>
    <property type="project" value="UniProtKB-KW"/>
</dbReference>
<name>A0ABC8RMN0_9AQUA</name>
<dbReference type="PANTHER" id="PTHR16047">
    <property type="entry name" value="RFWD3 PROTEIN"/>
    <property type="match status" value="1"/>
</dbReference>
<dbReference type="EMBL" id="CAUOFW020001522">
    <property type="protein sequence ID" value="CAK9145988.1"/>
    <property type="molecule type" value="Genomic_DNA"/>
</dbReference>
<organism evidence="9 10">
    <name type="scientific">Ilex paraguariensis</name>
    <name type="common">yerba mate</name>
    <dbReference type="NCBI Taxonomy" id="185542"/>
    <lineage>
        <taxon>Eukaryota</taxon>
        <taxon>Viridiplantae</taxon>
        <taxon>Streptophyta</taxon>
        <taxon>Embryophyta</taxon>
        <taxon>Tracheophyta</taxon>
        <taxon>Spermatophyta</taxon>
        <taxon>Magnoliopsida</taxon>
        <taxon>eudicotyledons</taxon>
        <taxon>Gunneridae</taxon>
        <taxon>Pentapetalae</taxon>
        <taxon>asterids</taxon>
        <taxon>campanulids</taxon>
        <taxon>Aquifoliales</taxon>
        <taxon>Aquifoliaceae</taxon>
        <taxon>Ilex</taxon>
    </lineage>
</organism>
<dbReference type="InterPro" id="IPR036322">
    <property type="entry name" value="WD40_repeat_dom_sf"/>
</dbReference>
<dbReference type="PANTHER" id="PTHR16047:SF13">
    <property type="entry name" value="E3 UBIQUITIN-PROTEIN LIGASE RFWD3"/>
    <property type="match status" value="1"/>
</dbReference>
<dbReference type="InterPro" id="IPR001841">
    <property type="entry name" value="Znf_RING"/>
</dbReference>
<dbReference type="SMART" id="SM00184">
    <property type="entry name" value="RING"/>
    <property type="match status" value="1"/>
</dbReference>
<sequence>MDDDPDYIEFLDVQAYQGYDQVQHLIEEQNVVVEVDDDEETEDDDYDQQEDQPEEDGEYDDQVYARFVTSGDTIARVLSYNRGGRGNMTSYQEAVSFSREGLENAADEANEGSQKRTQRGETSSCKNEKVEGGEEWNRTEIDGLFCPICMEAWTNGGDHQVCCLPCGHIYGMSCIKRWLQQRRSSGKCPQCNSKCALKDVRVLYASQIVAVNEELQKKVRSLEAKCASLEKMGADWCKKEVEWRKTEAGLHLQVHQLTERTCYLEGLLGDQQSKLSGSLASSRGCQGQATLGHNLYFEFDRQRCSSGFTLQNEFQVDGARFFDVDACSELLVIARRLSGMGGKHVLTKMSLIAPDEREDIQLPVSTKAVKDLHVSPHGRLALFASLGKKLSVLSMDSNNTILTYDLPAAAWSCSWDSSGSQYIYAGLQNGMLLEFDMRQTDRPVESMTGLTGNPIHTLQSLSPHGTIHSGIRTLLTASSVGLCQWNFGGAEER</sequence>
<dbReference type="InterPro" id="IPR037381">
    <property type="entry name" value="RFWD3"/>
</dbReference>
<evidence type="ECO:0000256" key="4">
    <source>
        <dbReference type="ARBA" id="ARBA00034306"/>
    </source>
</evidence>
<dbReference type="Pfam" id="PF13639">
    <property type="entry name" value="zf-RING_2"/>
    <property type="match status" value="1"/>
</dbReference>
<dbReference type="SUPFAM" id="SSF57850">
    <property type="entry name" value="RING/U-box"/>
    <property type="match status" value="1"/>
</dbReference>
<keyword evidence="5" id="KW-0863">Zinc-finger</keyword>
<comment type="catalytic activity">
    <reaction evidence="1">
        <text>S-ubiquitinyl-[E2 ubiquitin-conjugating enzyme]-L-cysteine + [acceptor protein]-L-lysine = [E2 ubiquitin-conjugating enzyme]-L-cysteine + N(6)-ubiquitinyl-[acceptor protein]-L-lysine.</text>
        <dbReference type="EC" id="2.3.2.27"/>
    </reaction>
</comment>
<dbReference type="SUPFAM" id="SSF50978">
    <property type="entry name" value="WD40 repeat-like"/>
    <property type="match status" value="1"/>
</dbReference>
<dbReference type="AlphaFoldDB" id="A0ABC8RMN0"/>
<evidence type="ECO:0000313" key="9">
    <source>
        <dbReference type="EMBL" id="CAK9145988.1"/>
    </source>
</evidence>
<keyword evidence="10" id="KW-1185">Reference proteome</keyword>
<proteinExistence type="predicted"/>
<dbReference type="InterPro" id="IPR056527">
    <property type="entry name" value="WD40_RFWD3"/>
</dbReference>
<gene>
    <name evidence="9" type="ORF">ILEXP_LOCUS13804</name>
</gene>
<keyword evidence="5" id="KW-0862">Zinc</keyword>
<dbReference type="InterPro" id="IPR015943">
    <property type="entry name" value="WD40/YVTN_repeat-like_dom_sf"/>
</dbReference>
<dbReference type="EC" id="2.3.2.27" evidence="2"/>
<dbReference type="Gene3D" id="3.30.40.10">
    <property type="entry name" value="Zinc/RING finger domain, C3HC4 (zinc finger)"/>
    <property type="match status" value="1"/>
</dbReference>
<comment type="caution">
    <text evidence="9">The sequence shown here is derived from an EMBL/GenBank/DDBJ whole genome shotgun (WGS) entry which is preliminary data.</text>
</comment>
<evidence type="ECO:0000256" key="7">
    <source>
        <dbReference type="SAM" id="MobiDB-lite"/>
    </source>
</evidence>
<dbReference type="Pfam" id="PF23419">
    <property type="entry name" value="WD40_RFWD3"/>
    <property type="match status" value="1"/>
</dbReference>
<feature type="region of interest" description="Disordered" evidence="7">
    <location>
        <begin position="103"/>
        <end position="132"/>
    </location>
</feature>
<feature type="compositionally biased region" description="Acidic residues" evidence="7">
    <location>
        <begin position="34"/>
        <end position="61"/>
    </location>
</feature>
<dbReference type="GO" id="GO:0016604">
    <property type="term" value="C:nuclear body"/>
    <property type="evidence" value="ECO:0007669"/>
    <property type="project" value="UniProtKB-SubCell"/>
</dbReference>
<protein>
    <recommendedName>
        <fullName evidence="2">RING-type E3 ubiquitin transferase</fullName>
        <ecNumber evidence="2">2.3.2.27</ecNumber>
    </recommendedName>
</protein>
<comment type="subcellular location">
    <subcellularLocation>
        <location evidence="4">Nucleus</location>
        <location evidence="4">Nuclear body</location>
    </subcellularLocation>
</comment>
<evidence type="ECO:0000259" key="8">
    <source>
        <dbReference type="PROSITE" id="PS50089"/>
    </source>
</evidence>
<evidence type="ECO:0000256" key="3">
    <source>
        <dbReference type="ARBA" id="ARBA00022574"/>
    </source>
</evidence>
<evidence type="ECO:0000313" key="10">
    <source>
        <dbReference type="Proteomes" id="UP001642360"/>
    </source>
</evidence>
<reference evidence="9 10" key="1">
    <citation type="submission" date="2024-02" db="EMBL/GenBank/DDBJ databases">
        <authorList>
            <person name="Vignale AGUSTIN F."/>
            <person name="Sosa J E."/>
            <person name="Modenutti C."/>
        </authorList>
    </citation>
    <scope>NUCLEOTIDE SEQUENCE [LARGE SCALE GENOMIC DNA]</scope>
</reference>
<accession>A0ABC8RMN0</accession>
<dbReference type="GO" id="GO:0061630">
    <property type="term" value="F:ubiquitin protein ligase activity"/>
    <property type="evidence" value="ECO:0007669"/>
    <property type="project" value="UniProtKB-EC"/>
</dbReference>
<dbReference type="Gene3D" id="2.130.10.10">
    <property type="entry name" value="YVTN repeat-like/Quinoprotein amine dehydrogenase"/>
    <property type="match status" value="1"/>
</dbReference>
<keyword evidence="5" id="KW-0479">Metal-binding</keyword>
<evidence type="ECO:0000256" key="1">
    <source>
        <dbReference type="ARBA" id="ARBA00000900"/>
    </source>
</evidence>
<feature type="coiled-coil region" evidence="6">
    <location>
        <begin position="205"/>
        <end position="232"/>
    </location>
</feature>
<keyword evidence="6" id="KW-0175">Coiled coil</keyword>
<dbReference type="CDD" id="cd16450">
    <property type="entry name" value="mRING-C3HGC3_RFWD3"/>
    <property type="match status" value="1"/>
</dbReference>
<dbReference type="PROSITE" id="PS50089">
    <property type="entry name" value="ZF_RING_2"/>
    <property type="match status" value="1"/>
</dbReference>
<feature type="region of interest" description="Disordered" evidence="7">
    <location>
        <begin position="30"/>
        <end position="61"/>
    </location>
</feature>
<feature type="domain" description="RING-type" evidence="8">
    <location>
        <begin position="146"/>
        <end position="192"/>
    </location>
</feature>
<keyword evidence="3" id="KW-0853">WD repeat</keyword>
<evidence type="ECO:0000256" key="2">
    <source>
        <dbReference type="ARBA" id="ARBA00012483"/>
    </source>
</evidence>
<evidence type="ECO:0000256" key="5">
    <source>
        <dbReference type="PROSITE-ProRule" id="PRU00175"/>
    </source>
</evidence>
<dbReference type="Proteomes" id="UP001642360">
    <property type="component" value="Unassembled WGS sequence"/>
</dbReference>